<dbReference type="Pfam" id="PF00512">
    <property type="entry name" value="HisKA"/>
    <property type="match status" value="1"/>
</dbReference>
<evidence type="ECO:0000313" key="13">
    <source>
        <dbReference type="Proteomes" id="UP000000238"/>
    </source>
</evidence>
<dbReference type="InterPro" id="IPR005467">
    <property type="entry name" value="His_kinase_dom"/>
</dbReference>
<evidence type="ECO:0000256" key="10">
    <source>
        <dbReference type="SAM" id="Phobius"/>
    </source>
</evidence>
<dbReference type="eggNOG" id="COG2205">
    <property type="taxonomic scope" value="Bacteria"/>
</dbReference>
<evidence type="ECO:0000256" key="1">
    <source>
        <dbReference type="ARBA" id="ARBA00000085"/>
    </source>
</evidence>
<evidence type="ECO:0000256" key="2">
    <source>
        <dbReference type="ARBA" id="ARBA00004370"/>
    </source>
</evidence>
<evidence type="ECO:0000256" key="8">
    <source>
        <dbReference type="ARBA" id="ARBA00022989"/>
    </source>
</evidence>
<evidence type="ECO:0000256" key="9">
    <source>
        <dbReference type="ARBA" id="ARBA00023136"/>
    </source>
</evidence>
<keyword evidence="5" id="KW-0808">Transferase</keyword>
<dbReference type="PRINTS" id="PR00344">
    <property type="entry name" value="BCTRLSENSOR"/>
</dbReference>
<dbReference type="STRING" id="349521.HCH_01636"/>
<name>Q2SLI2_HAHCH</name>
<keyword evidence="8 10" id="KW-1133">Transmembrane helix</keyword>
<feature type="domain" description="Histidine kinase" evidence="11">
    <location>
        <begin position="299"/>
        <end position="512"/>
    </location>
</feature>
<dbReference type="HOGENOM" id="CLU_000445_89_37_6"/>
<evidence type="ECO:0000256" key="3">
    <source>
        <dbReference type="ARBA" id="ARBA00012438"/>
    </source>
</evidence>
<keyword evidence="6 10" id="KW-0812">Transmembrane</keyword>
<proteinExistence type="predicted"/>
<comment type="catalytic activity">
    <reaction evidence="1">
        <text>ATP + protein L-histidine = ADP + protein N-phospho-L-histidine.</text>
        <dbReference type="EC" id="2.7.13.3"/>
    </reaction>
</comment>
<dbReference type="SUPFAM" id="SSF55874">
    <property type="entry name" value="ATPase domain of HSP90 chaperone/DNA topoisomerase II/histidine kinase"/>
    <property type="match status" value="1"/>
</dbReference>
<organism evidence="12 13">
    <name type="scientific">Hahella chejuensis (strain KCTC 2396)</name>
    <dbReference type="NCBI Taxonomy" id="349521"/>
    <lineage>
        <taxon>Bacteria</taxon>
        <taxon>Pseudomonadati</taxon>
        <taxon>Pseudomonadota</taxon>
        <taxon>Gammaproteobacteria</taxon>
        <taxon>Oceanospirillales</taxon>
        <taxon>Hahellaceae</taxon>
        <taxon>Hahella</taxon>
    </lineage>
</organism>
<dbReference type="GO" id="GO:0000155">
    <property type="term" value="F:phosphorelay sensor kinase activity"/>
    <property type="evidence" value="ECO:0007669"/>
    <property type="project" value="InterPro"/>
</dbReference>
<dbReference type="InterPro" id="IPR003594">
    <property type="entry name" value="HATPase_dom"/>
</dbReference>
<dbReference type="GO" id="GO:0005886">
    <property type="term" value="C:plasma membrane"/>
    <property type="evidence" value="ECO:0007669"/>
    <property type="project" value="TreeGrafter"/>
</dbReference>
<dbReference type="PANTHER" id="PTHR45436:SF1">
    <property type="entry name" value="SENSOR PROTEIN QSEC"/>
    <property type="match status" value="1"/>
</dbReference>
<dbReference type="KEGG" id="hch:HCH_01636"/>
<dbReference type="Gene3D" id="1.10.287.130">
    <property type="match status" value="1"/>
</dbReference>
<evidence type="ECO:0000256" key="4">
    <source>
        <dbReference type="ARBA" id="ARBA00022553"/>
    </source>
</evidence>
<comment type="subcellular location">
    <subcellularLocation>
        <location evidence="2">Membrane</location>
    </subcellularLocation>
</comment>
<dbReference type="SUPFAM" id="SSF47384">
    <property type="entry name" value="Homodimeric domain of signal transducing histidine kinase"/>
    <property type="match status" value="1"/>
</dbReference>
<dbReference type="AlphaFoldDB" id="Q2SLI2"/>
<dbReference type="SMART" id="SM00388">
    <property type="entry name" value="HisKA"/>
    <property type="match status" value="1"/>
</dbReference>
<accession>Q2SLI2</accession>
<sequence>MNRPAPTPLSCTSRGCAKSSRTPPFRYALCEVWGIWRNAMMTDSPLRPDQPVSLRNRLILGAVALILVLGTLAIIAIDGYGKRAAELSYDRLLASAAFQIADAIHVRDGVVDVDLPVAAFETLALARDDRVFYRISGPRDAYLTGYADLPRPEADQGFSKGGARLIQQRFFTSRYLDEPVRFIVLRRLLTEADITGYITVQLGQTINARADLAEDITGKGLQLIAIASVIALGLLGYGIKRAFSPLDQIERELAARNPTDLTPLHVTPIKETWRLQQTINHFMRRLQDTLDRMQRYTGEAAHQIRTPLAGLRAALQNLRDHPDIDDPKLVYNRIMQSVDQLNTTVSQLLNQATITHRLQSEALRRIELNKVVKEACLELASHAINEKVELAFEADAEDTTLPGDAFALKQLFRNLIENAVRYSPVNGVVEVRVYQNANRFFVEVKDNGPGIPVEFRDKVFARFYRTPAAAGVGSGLGLAIVREIAERHNAEVGLMDNHPQGLTVRVGFRKENARG</sequence>
<dbReference type="EMBL" id="CP000155">
    <property type="protein sequence ID" value="ABC28492.1"/>
    <property type="molecule type" value="Genomic_DNA"/>
</dbReference>
<dbReference type="InterPro" id="IPR003661">
    <property type="entry name" value="HisK_dim/P_dom"/>
</dbReference>
<dbReference type="PROSITE" id="PS50109">
    <property type="entry name" value="HIS_KIN"/>
    <property type="match status" value="1"/>
</dbReference>
<keyword evidence="9 10" id="KW-0472">Membrane</keyword>
<evidence type="ECO:0000256" key="7">
    <source>
        <dbReference type="ARBA" id="ARBA00022777"/>
    </source>
</evidence>
<dbReference type="Pfam" id="PF02518">
    <property type="entry name" value="HATPase_c"/>
    <property type="match status" value="1"/>
</dbReference>
<dbReference type="InterPro" id="IPR013727">
    <property type="entry name" value="2CSK_N"/>
</dbReference>
<keyword evidence="7 12" id="KW-0418">Kinase</keyword>
<dbReference type="InterPro" id="IPR036890">
    <property type="entry name" value="HATPase_C_sf"/>
</dbReference>
<dbReference type="Proteomes" id="UP000000238">
    <property type="component" value="Chromosome"/>
</dbReference>
<evidence type="ECO:0000259" key="11">
    <source>
        <dbReference type="PROSITE" id="PS50109"/>
    </source>
</evidence>
<evidence type="ECO:0000313" key="12">
    <source>
        <dbReference type="EMBL" id="ABC28492.1"/>
    </source>
</evidence>
<dbReference type="EC" id="2.7.13.3" evidence="3"/>
<protein>
    <recommendedName>
        <fullName evidence="3">histidine kinase</fullName>
        <ecNumber evidence="3">2.7.13.3</ecNumber>
    </recommendedName>
</protein>
<feature type="transmembrane region" description="Helical" evidence="10">
    <location>
        <begin position="58"/>
        <end position="77"/>
    </location>
</feature>
<dbReference type="CDD" id="cd00082">
    <property type="entry name" value="HisKA"/>
    <property type="match status" value="1"/>
</dbReference>
<dbReference type="Pfam" id="PF08521">
    <property type="entry name" value="2CSK_N"/>
    <property type="match status" value="1"/>
</dbReference>
<evidence type="ECO:0000256" key="6">
    <source>
        <dbReference type="ARBA" id="ARBA00022692"/>
    </source>
</evidence>
<dbReference type="PANTHER" id="PTHR45436">
    <property type="entry name" value="SENSOR HISTIDINE KINASE YKOH"/>
    <property type="match status" value="1"/>
</dbReference>
<keyword evidence="4" id="KW-0597">Phosphoprotein</keyword>
<dbReference type="InterPro" id="IPR050428">
    <property type="entry name" value="TCS_sensor_his_kinase"/>
</dbReference>
<reference evidence="12 13" key="1">
    <citation type="journal article" date="2005" name="Nucleic Acids Res.">
        <title>Genomic blueprint of Hahella chejuensis, a marine microbe producing an algicidal agent.</title>
        <authorList>
            <person name="Jeong H."/>
            <person name="Yim J.H."/>
            <person name="Lee C."/>
            <person name="Choi S.-H."/>
            <person name="Park Y.K."/>
            <person name="Yoon S.H."/>
            <person name="Hur C.-G."/>
            <person name="Kang H.-Y."/>
            <person name="Kim D."/>
            <person name="Lee H.H."/>
            <person name="Park K.H."/>
            <person name="Park S.-H."/>
            <person name="Park H.-S."/>
            <person name="Lee H.K."/>
            <person name="Oh T.K."/>
            <person name="Kim J.F."/>
        </authorList>
    </citation>
    <scope>NUCLEOTIDE SEQUENCE [LARGE SCALE GENOMIC DNA]</scope>
    <source>
        <strain evidence="12 13">KCTC 2396</strain>
    </source>
</reference>
<dbReference type="InterPro" id="IPR004358">
    <property type="entry name" value="Sig_transdc_His_kin-like_C"/>
</dbReference>
<gene>
    <name evidence="12" type="ordered locus">HCH_01636</name>
</gene>
<dbReference type="CDD" id="cd00075">
    <property type="entry name" value="HATPase"/>
    <property type="match status" value="1"/>
</dbReference>
<evidence type="ECO:0000256" key="5">
    <source>
        <dbReference type="ARBA" id="ARBA00022679"/>
    </source>
</evidence>
<keyword evidence="13" id="KW-1185">Reference proteome</keyword>
<dbReference type="InterPro" id="IPR036097">
    <property type="entry name" value="HisK_dim/P_sf"/>
</dbReference>
<dbReference type="SMART" id="SM00387">
    <property type="entry name" value="HATPase_c"/>
    <property type="match status" value="1"/>
</dbReference>
<dbReference type="Gene3D" id="3.30.565.10">
    <property type="entry name" value="Histidine kinase-like ATPase, C-terminal domain"/>
    <property type="match status" value="1"/>
</dbReference>